<protein>
    <submittedName>
        <fullName evidence="2">Uncharacterized protein</fullName>
    </submittedName>
</protein>
<accession>A0AAE8QGV7</accession>
<dbReference type="Proteomes" id="UP000291892">
    <property type="component" value="Unassembled WGS sequence"/>
</dbReference>
<comment type="caution">
    <text evidence="2">The sequence shown here is derived from an EMBL/GenBank/DDBJ whole genome shotgun (WGS) entry which is preliminary data.</text>
</comment>
<organism evidence="2 3">
    <name type="scientific">Rhizobium ruizarguesonis</name>
    <dbReference type="NCBI Taxonomy" id="2081791"/>
    <lineage>
        <taxon>Bacteria</taxon>
        <taxon>Pseudomonadati</taxon>
        <taxon>Pseudomonadota</taxon>
        <taxon>Alphaproteobacteria</taxon>
        <taxon>Hyphomicrobiales</taxon>
        <taxon>Rhizobiaceae</taxon>
        <taxon>Rhizobium/Agrobacterium group</taxon>
        <taxon>Rhizobium</taxon>
    </lineage>
</organism>
<sequence length="104" mass="11979">MIPTFFVLVKLFRKKSPQKYGKSLIHRLRTAAAIAKPYLRCGEQKTRAARILPAVAVVSTIFAVVQTIYARLERRASFRTHKGRSNTFNPRIVLSENRFRFSGR</sequence>
<dbReference type="EMBL" id="SIKX01000001">
    <property type="protein sequence ID" value="TBF19950.1"/>
    <property type="molecule type" value="Genomic_DNA"/>
</dbReference>
<gene>
    <name evidence="2" type="ORF">ELG94_17225</name>
</gene>
<keyword evidence="1" id="KW-0472">Membrane</keyword>
<evidence type="ECO:0000313" key="3">
    <source>
        <dbReference type="Proteomes" id="UP000291892"/>
    </source>
</evidence>
<evidence type="ECO:0000313" key="2">
    <source>
        <dbReference type="EMBL" id="TBF19950.1"/>
    </source>
</evidence>
<keyword evidence="1" id="KW-0812">Transmembrane</keyword>
<dbReference type="AlphaFoldDB" id="A0AAE8QGV7"/>
<keyword evidence="1" id="KW-1133">Transmembrane helix</keyword>
<name>A0AAE8QGV7_9HYPH</name>
<feature type="transmembrane region" description="Helical" evidence="1">
    <location>
        <begin position="51"/>
        <end position="72"/>
    </location>
</feature>
<evidence type="ECO:0000256" key="1">
    <source>
        <dbReference type="SAM" id="Phobius"/>
    </source>
</evidence>
<proteinExistence type="predicted"/>
<reference evidence="2 3" key="1">
    <citation type="submission" date="2019-02" db="EMBL/GenBank/DDBJ databases">
        <title>The genomic architecture of introgression among sibling species of bacteria.</title>
        <authorList>
            <person name="Cavassim M.I.A."/>
            <person name="Moeskjaer S."/>
            <person name="Moslemi C."/>
            <person name="Fields B."/>
            <person name="Bachmann A."/>
            <person name="Vilhjalmsson B."/>
            <person name="Schierup M.H."/>
            <person name="Young J.P.W."/>
            <person name="Andersen S.U."/>
        </authorList>
    </citation>
    <scope>NUCLEOTIDE SEQUENCE [LARGE SCALE GENOMIC DNA]</scope>
    <source>
        <strain evidence="2 3">SM42</strain>
    </source>
</reference>